<evidence type="ECO:0000313" key="3">
    <source>
        <dbReference type="Proteomes" id="UP000821866"/>
    </source>
</evidence>
<organism evidence="2 3">
    <name type="scientific">Rhipicephalus microplus</name>
    <name type="common">Cattle tick</name>
    <name type="synonym">Boophilus microplus</name>
    <dbReference type="NCBI Taxonomy" id="6941"/>
    <lineage>
        <taxon>Eukaryota</taxon>
        <taxon>Metazoa</taxon>
        <taxon>Ecdysozoa</taxon>
        <taxon>Arthropoda</taxon>
        <taxon>Chelicerata</taxon>
        <taxon>Arachnida</taxon>
        <taxon>Acari</taxon>
        <taxon>Parasitiformes</taxon>
        <taxon>Ixodida</taxon>
        <taxon>Ixodoidea</taxon>
        <taxon>Ixodidae</taxon>
        <taxon>Rhipicephalinae</taxon>
        <taxon>Rhipicephalus</taxon>
        <taxon>Boophilus</taxon>
    </lineage>
</organism>
<dbReference type="Proteomes" id="UP000821866">
    <property type="component" value="Chromosome 7"/>
</dbReference>
<sequence length="225" mass="25605">METEVDGVEISLEEWSDDSWGPPQGFRAQAKRHQALKQQAQMIEAQGSESPKTPLTPRPPLELKRHPLPRLLPHTYHIVGRPKKPIDLTRTSPGDLKRALLKAASLCDLDPTKRDQICINPRNNTFTVSVTTTDREITNQRITSILLGEDRQIELHRYAAPPADAIRGVAFYVHTFPNDDETLKNLQESNPDSTRRQLFLTLERRLRRYSALEGFWVVRSGKVVG</sequence>
<comment type="caution">
    <text evidence="2">The sequence shown here is derived from an EMBL/GenBank/DDBJ whole genome shotgun (WGS) entry which is preliminary data.</text>
</comment>
<keyword evidence="3" id="KW-1185">Reference proteome</keyword>
<proteinExistence type="predicted"/>
<dbReference type="EMBL" id="JABSTU010000009">
    <property type="protein sequence ID" value="KAH8020475.1"/>
    <property type="molecule type" value="Genomic_DNA"/>
</dbReference>
<feature type="compositionally biased region" description="Acidic residues" evidence="1">
    <location>
        <begin position="1"/>
        <end position="17"/>
    </location>
</feature>
<gene>
    <name evidence="2" type="ORF">HPB51_002119</name>
</gene>
<reference evidence="2" key="1">
    <citation type="journal article" date="2020" name="Cell">
        <title>Large-Scale Comparative Analyses of Tick Genomes Elucidate Their Genetic Diversity and Vector Capacities.</title>
        <authorList>
            <consortium name="Tick Genome and Microbiome Consortium (TIGMIC)"/>
            <person name="Jia N."/>
            <person name="Wang J."/>
            <person name="Shi W."/>
            <person name="Du L."/>
            <person name="Sun Y."/>
            <person name="Zhan W."/>
            <person name="Jiang J.F."/>
            <person name="Wang Q."/>
            <person name="Zhang B."/>
            <person name="Ji P."/>
            <person name="Bell-Sakyi L."/>
            <person name="Cui X.M."/>
            <person name="Yuan T.T."/>
            <person name="Jiang B.G."/>
            <person name="Yang W.F."/>
            <person name="Lam T.T."/>
            <person name="Chang Q.C."/>
            <person name="Ding S.J."/>
            <person name="Wang X.J."/>
            <person name="Zhu J.G."/>
            <person name="Ruan X.D."/>
            <person name="Zhao L."/>
            <person name="Wei J.T."/>
            <person name="Ye R.Z."/>
            <person name="Que T.C."/>
            <person name="Du C.H."/>
            <person name="Zhou Y.H."/>
            <person name="Cheng J.X."/>
            <person name="Dai P.F."/>
            <person name="Guo W.B."/>
            <person name="Han X.H."/>
            <person name="Huang E.J."/>
            <person name="Li L.F."/>
            <person name="Wei W."/>
            <person name="Gao Y.C."/>
            <person name="Liu J.Z."/>
            <person name="Shao H.Z."/>
            <person name="Wang X."/>
            <person name="Wang C.C."/>
            <person name="Yang T.C."/>
            <person name="Huo Q.B."/>
            <person name="Li W."/>
            <person name="Chen H.Y."/>
            <person name="Chen S.E."/>
            <person name="Zhou L.G."/>
            <person name="Ni X.B."/>
            <person name="Tian J.H."/>
            <person name="Sheng Y."/>
            <person name="Liu T."/>
            <person name="Pan Y.S."/>
            <person name="Xia L.Y."/>
            <person name="Li J."/>
            <person name="Zhao F."/>
            <person name="Cao W.C."/>
        </authorList>
    </citation>
    <scope>NUCLEOTIDE SEQUENCE</scope>
    <source>
        <strain evidence="2">Rmic-2018</strain>
    </source>
</reference>
<protein>
    <submittedName>
        <fullName evidence="2">Uncharacterized protein</fullName>
    </submittedName>
</protein>
<evidence type="ECO:0000256" key="1">
    <source>
        <dbReference type="SAM" id="MobiDB-lite"/>
    </source>
</evidence>
<dbReference type="AlphaFoldDB" id="A0A9J6DER5"/>
<accession>A0A9J6DER5</accession>
<feature type="region of interest" description="Disordered" evidence="1">
    <location>
        <begin position="1"/>
        <end position="66"/>
    </location>
</feature>
<feature type="compositionally biased region" description="Polar residues" evidence="1">
    <location>
        <begin position="36"/>
        <end position="53"/>
    </location>
</feature>
<reference evidence="2" key="2">
    <citation type="submission" date="2021-09" db="EMBL/GenBank/DDBJ databases">
        <authorList>
            <person name="Jia N."/>
            <person name="Wang J."/>
            <person name="Shi W."/>
            <person name="Du L."/>
            <person name="Sun Y."/>
            <person name="Zhan W."/>
            <person name="Jiang J."/>
            <person name="Wang Q."/>
            <person name="Zhang B."/>
            <person name="Ji P."/>
            <person name="Sakyi L.B."/>
            <person name="Cui X."/>
            <person name="Yuan T."/>
            <person name="Jiang B."/>
            <person name="Yang W."/>
            <person name="Lam T.T.-Y."/>
            <person name="Chang Q."/>
            <person name="Ding S."/>
            <person name="Wang X."/>
            <person name="Zhu J."/>
            <person name="Ruan X."/>
            <person name="Zhao L."/>
            <person name="Wei J."/>
            <person name="Que T."/>
            <person name="Du C."/>
            <person name="Cheng J."/>
            <person name="Dai P."/>
            <person name="Han X."/>
            <person name="Huang E."/>
            <person name="Gao Y."/>
            <person name="Liu J."/>
            <person name="Shao H."/>
            <person name="Ye R."/>
            <person name="Li L."/>
            <person name="Wei W."/>
            <person name="Wang X."/>
            <person name="Wang C."/>
            <person name="Huo Q."/>
            <person name="Li W."/>
            <person name="Guo W."/>
            <person name="Chen H."/>
            <person name="Chen S."/>
            <person name="Zhou L."/>
            <person name="Zhou L."/>
            <person name="Ni X."/>
            <person name="Tian J."/>
            <person name="Zhou Y."/>
            <person name="Sheng Y."/>
            <person name="Liu T."/>
            <person name="Pan Y."/>
            <person name="Xia L."/>
            <person name="Li J."/>
            <person name="Zhao F."/>
            <person name="Cao W."/>
        </authorList>
    </citation>
    <scope>NUCLEOTIDE SEQUENCE</scope>
    <source>
        <strain evidence="2">Rmic-2018</strain>
        <tissue evidence="2">Larvae</tissue>
    </source>
</reference>
<name>A0A9J6DER5_RHIMP</name>
<evidence type="ECO:0000313" key="2">
    <source>
        <dbReference type="EMBL" id="KAH8020475.1"/>
    </source>
</evidence>